<accession>A0A061QTS2</accession>
<dbReference type="AlphaFoldDB" id="A0A061QTS2"/>
<feature type="non-terminal residue" evidence="1">
    <location>
        <position position="75"/>
    </location>
</feature>
<protein>
    <submittedName>
        <fullName evidence="1">Uncharacterized protein</fullName>
    </submittedName>
</protein>
<organism evidence="1">
    <name type="scientific">Tetraselmis sp. GSL018</name>
    <dbReference type="NCBI Taxonomy" id="582737"/>
    <lineage>
        <taxon>Eukaryota</taxon>
        <taxon>Viridiplantae</taxon>
        <taxon>Chlorophyta</taxon>
        <taxon>core chlorophytes</taxon>
        <taxon>Chlorodendrophyceae</taxon>
        <taxon>Chlorodendrales</taxon>
        <taxon>Chlorodendraceae</taxon>
        <taxon>Tetraselmis</taxon>
    </lineage>
</organism>
<gene>
    <name evidence="1" type="ORF">TSPGSL018_25430</name>
</gene>
<proteinExistence type="predicted"/>
<name>A0A061QTS2_9CHLO</name>
<dbReference type="EMBL" id="GBEZ01025360">
    <property type="protein sequence ID" value="JAC61721.1"/>
    <property type="molecule type" value="Transcribed_RNA"/>
</dbReference>
<evidence type="ECO:0000313" key="1">
    <source>
        <dbReference type="EMBL" id="JAC61721.1"/>
    </source>
</evidence>
<reference evidence="1" key="1">
    <citation type="submission" date="2014-05" db="EMBL/GenBank/DDBJ databases">
        <title>The transcriptome of the halophilic microalga Tetraselmis sp. GSL018 isolated from the Great Salt Lake, Utah.</title>
        <authorList>
            <person name="Jinkerson R.E."/>
            <person name="D'Adamo S."/>
            <person name="Posewitz M.C."/>
        </authorList>
    </citation>
    <scope>NUCLEOTIDE SEQUENCE</scope>
    <source>
        <strain evidence="1">GSL018</strain>
    </source>
</reference>
<sequence>SHQAGIFTTNPCWVLTIDTAAEFQHTKLSLIQTMLRTEALGHQNTPKESKIQYVRHRVHKSNKSKRFRWTPRSML</sequence>
<feature type="non-terminal residue" evidence="1">
    <location>
        <position position="1"/>
    </location>
</feature>